<dbReference type="GO" id="GO:0003729">
    <property type="term" value="F:mRNA binding"/>
    <property type="evidence" value="ECO:0007669"/>
    <property type="project" value="UniProtKB-ARBA"/>
</dbReference>
<comment type="caution">
    <text evidence="5">The sequence shown here is derived from an EMBL/GenBank/DDBJ whole genome shotgun (WGS) entry which is preliminary data.</text>
</comment>
<dbReference type="InterPro" id="IPR002885">
    <property type="entry name" value="PPR_rpt"/>
</dbReference>
<comment type="similarity">
    <text evidence="1">Belongs to the PPR family. PCMP-H subfamily.</text>
</comment>
<dbReference type="AlphaFoldDB" id="A0A843X1D4"/>
<feature type="repeat" description="PPR" evidence="3">
    <location>
        <begin position="241"/>
        <end position="271"/>
    </location>
</feature>
<dbReference type="EMBL" id="NMUH01006231">
    <property type="protein sequence ID" value="MQM14777.1"/>
    <property type="molecule type" value="Genomic_DNA"/>
</dbReference>
<sequence>MVSSFRRFLQPRCLALLQECGSMEELVQVHNQMVRNGLFFEEPVAAGKLLDFCTRVAGNLHYARKLFDQVPRPDTFAWNTIIRGHACSRSPGPALELFARMVALGGDCAAWPNSYTYTFVLKACAGLRAGQEGEHVHGFMVKLGADHDVFSANGLISMYAACDKIELARRMFETCTERDIVTWNAMLSGYVDCGRIDCARKLFDEMPTKGIISWNAMISGYINCGDAIMARKLFDLMPERNVESWNTLITGSARCGLLDTARELFDMMPDRNAVSWSAMISAYVQGDRPIEAIRLFEEMRKLRVKPNWATIVSLLSACAHLGRLEQGKHIHTYIERNKMKVDSIIGTALIDMYAKCGCIEHAFIVFDSLISKDIFSWTVMISGLAVNGHGEKALDLFNRLQRDGLRPNEVTFVGVLCACSHMGQVELTNHYFNSMRSMYGIQPQIEHYGCMIDALGRAGRLEEAVSLVEAIPASNNHVLWLTLLGACWIHGNVEIGEHVFKKLIELKPNDGGVYVLLSNIYAMKGKWNDTKGMRMLMKSKGLQKHPGRSFIDIHGITHEFFSGDKSHPRIEEICQMLEEVASRLKLLGYTPNTSAVLFDIEEEEKQQAISHHSEKLAIAFGLVCIDKNSPIRVVKNLRVCHDCHTVAKLISKAFAREIILRDRHVFHYFRDGLCSCKEYW</sequence>
<reference evidence="5" key="1">
    <citation type="submission" date="2017-07" db="EMBL/GenBank/DDBJ databases">
        <title>Taro Niue Genome Assembly and Annotation.</title>
        <authorList>
            <person name="Atibalentja N."/>
            <person name="Keating K."/>
            <person name="Fields C.J."/>
        </authorList>
    </citation>
    <scope>NUCLEOTIDE SEQUENCE</scope>
    <source>
        <strain evidence="5">Niue_2</strain>
        <tissue evidence="5">Leaf</tissue>
    </source>
</reference>
<dbReference type="Pfam" id="PF20431">
    <property type="entry name" value="E_motif"/>
    <property type="match status" value="1"/>
</dbReference>
<dbReference type="Proteomes" id="UP000652761">
    <property type="component" value="Unassembled WGS sequence"/>
</dbReference>
<keyword evidence="2" id="KW-0677">Repeat</keyword>
<feature type="domain" description="DYW" evidence="4">
    <location>
        <begin position="588"/>
        <end position="680"/>
    </location>
</feature>
<accession>A0A843X1D4</accession>
<organism evidence="5 6">
    <name type="scientific">Colocasia esculenta</name>
    <name type="common">Wild taro</name>
    <name type="synonym">Arum esculentum</name>
    <dbReference type="NCBI Taxonomy" id="4460"/>
    <lineage>
        <taxon>Eukaryota</taxon>
        <taxon>Viridiplantae</taxon>
        <taxon>Streptophyta</taxon>
        <taxon>Embryophyta</taxon>
        <taxon>Tracheophyta</taxon>
        <taxon>Spermatophyta</taxon>
        <taxon>Magnoliopsida</taxon>
        <taxon>Liliopsida</taxon>
        <taxon>Araceae</taxon>
        <taxon>Aroideae</taxon>
        <taxon>Colocasieae</taxon>
        <taxon>Colocasia</taxon>
    </lineage>
</organism>
<evidence type="ECO:0000256" key="3">
    <source>
        <dbReference type="PROSITE-ProRule" id="PRU00708"/>
    </source>
</evidence>
<evidence type="ECO:0000313" key="6">
    <source>
        <dbReference type="Proteomes" id="UP000652761"/>
    </source>
</evidence>
<feature type="repeat" description="PPR" evidence="3">
    <location>
        <begin position="272"/>
        <end position="306"/>
    </location>
</feature>
<dbReference type="InterPro" id="IPR046849">
    <property type="entry name" value="E2_motif"/>
</dbReference>
<protein>
    <recommendedName>
        <fullName evidence="4">DYW domain-containing protein</fullName>
    </recommendedName>
</protein>
<dbReference type="GO" id="GO:0008270">
    <property type="term" value="F:zinc ion binding"/>
    <property type="evidence" value="ECO:0007669"/>
    <property type="project" value="InterPro"/>
</dbReference>
<dbReference type="Pfam" id="PF13041">
    <property type="entry name" value="PPR_2"/>
    <property type="match status" value="3"/>
</dbReference>
<gene>
    <name evidence="5" type="ORF">Taro_047712</name>
</gene>
<name>A0A843X1D4_COLES</name>
<evidence type="ECO:0000256" key="2">
    <source>
        <dbReference type="ARBA" id="ARBA00022737"/>
    </source>
</evidence>
<dbReference type="Pfam" id="PF20430">
    <property type="entry name" value="Eplus_motif"/>
    <property type="match status" value="1"/>
</dbReference>
<feature type="repeat" description="PPR" evidence="3">
    <location>
        <begin position="179"/>
        <end position="213"/>
    </location>
</feature>
<dbReference type="InterPro" id="IPR011990">
    <property type="entry name" value="TPR-like_helical_dom_sf"/>
</dbReference>
<dbReference type="FunFam" id="1.25.40.10:FF:000348">
    <property type="entry name" value="Pentatricopeptide repeat-containing protein chloroplastic"/>
    <property type="match status" value="1"/>
</dbReference>
<dbReference type="FunFam" id="1.25.40.10:FF:000690">
    <property type="entry name" value="Pentatricopeptide repeat-containing protein"/>
    <property type="match status" value="1"/>
</dbReference>
<dbReference type="Gene3D" id="1.25.40.10">
    <property type="entry name" value="Tetratricopeptide repeat domain"/>
    <property type="match status" value="5"/>
</dbReference>
<dbReference type="SUPFAM" id="SSF48452">
    <property type="entry name" value="TPR-like"/>
    <property type="match status" value="1"/>
</dbReference>
<feature type="repeat" description="PPR" evidence="3">
    <location>
        <begin position="373"/>
        <end position="407"/>
    </location>
</feature>
<dbReference type="NCBIfam" id="TIGR00756">
    <property type="entry name" value="PPR"/>
    <property type="match status" value="6"/>
</dbReference>
<dbReference type="InterPro" id="IPR046960">
    <property type="entry name" value="PPR_At4g14850-like_plant"/>
</dbReference>
<dbReference type="PROSITE" id="PS51375">
    <property type="entry name" value="PPR"/>
    <property type="match status" value="4"/>
</dbReference>
<keyword evidence="6" id="KW-1185">Reference proteome</keyword>
<dbReference type="InterPro" id="IPR046848">
    <property type="entry name" value="E_motif"/>
</dbReference>
<dbReference type="PANTHER" id="PTHR47926:SF436">
    <property type="entry name" value="PENTATRICOPEPTIDE REPEAT-CONTAINING PROTEIN ELI1, CHLOROPLASTIC-LIKE ISOFORM X2"/>
    <property type="match status" value="1"/>
</dbReference>
<evidence type="ECO:0000313" key="5">
    <source>
        <dbReference type="EMBL" id="MQM14777.1"/>
    </source>
</evidence>
<dbReference type="PANTHER" id="PTHR47926">
    <property type="entry name" value="PENTATRICOPEPTIDE REPEAT-CONTAINING PROTEIN"/>
    <property type="match status" value="1"/>
</dbReference>
<evidence type="ECO:0000259" key="4">
    <source>
        <dbReference type="Pfam" id="PF14432"/>
    </source>
</evidence>
<evidence type="ECO:0000256" key="1">
    <source>
        <dbReference type="ARBA" id="ARBA00006643"/>
    </source>
</evidence>
<dbReference type="Pfam" id="PF14432">
    <property type="entry name" value="DYW_deaminase"/>
    <property type="match status" value="1"/>
</dbReference>
<proteinExistence type="inferred from homology"/>
<dbReference type="InterPro" id="IPR032867">
    <property type="entry name" value="DYW_dom"/>
</dbReference>
<dbReference type="Pfam" id="PF01535">
    <property type="entry name" value="PPR"/>
    <property type="match status" value="4"/>
</dbReference>
<dbReference type="FunFam" id="1.25.40.10:FF:000470">
    <property type="entry name" value="Pentatricopeptide repeat-containing protein At5g66520"/>
    <property type="match status" value="1"/>
</dbReference>
<dbReference type="OrthoDB" id="185373at2759"/>
<dbReference type="GO" id="GO:0009451">
    <property type="term" value="P:RNA modification"/>
    <property type="evidence" value="ECO:0007669"/>
    <property type="project" value="InterPro"/>
</dbReference>